<dbReference type="Proteomes" id="UP000789860">
    <property type="component" value="Unassembled WGS sequence"/>
</dbReference>
<keyword evidence="2" id="KW-1185">Reference proteome</keyword>
<feature type="non-terminal residue" evidence="1">
    <location>
        <position position="1"/>
    </location>
</feature>
<comment type="caution">
    <text evidence="1">The sequence shown here is derived from an EMBL/GenBank/DDBJ whole genome shotgun (WGS) entry which is preliminary data.</text>
</comment>
<reference evidence="1" key="1">
    <citation type="submission" date="2021-06" db="EMBL/GenBank/DDBJ databases">
        <authorList>
            <person name="Kallberg Y."/>
            <person name="Tangrot J."/>
            <person name="Rosling A."/>
        </authorList>
    </citation>
    <scope>NUCLEOTIDE SEQUENCE</scope>
    <source>
        <strain evidence="1">AU212A</strain>
    </source>
</reference>
<protein>
    <submittedName>
        <fullName evidence="1">7118_t:CDS:1</fullName>
    </submittedName>
</protein>
<evidence type="ECO:0000313" key="2">
    <source>
        <dbReference type="Proteomes" id="UP000789860"/>
    </source>
</evidence>
<sequence length="406" mass="46197">ESSFLLVFVFLFAGTTSILHVANIFGFGNFVEGNNGNCYLQKGQQPEQFVVVGFIMMAIFCWIIFGLIATKIYMKWNSLGGKILIRQKWRQILFEDTINVIFILSSEKFFDRFINVTPALILTSLCARRLIITGNNNKKSSLITPLNVKVSTPQIIRNNDSFIINNMPESPIPSASRDRNIRNNSFTGIHISPPTPIMTSDFGPSLTTFFNNYTTMSLDDYLKQRSLGNSQQSSKHTSSNGGHPNGNNNNYDNSKLQVIQPNSRSEGSNSRLKVIQPSSWSESSNSRLQVIQPISRSESYNSRLQIIQPISRSESYNSRSSKKSTRSILQSIFRNDNNSISRENQRTRKNMNPDDDIYYFRYSEANEFDDDVFLFPAIPQQNPSKSKLKKKFTNINKPLPPRPGFF</sequence>
<organism evidence="1 2">
    <name type="scientific">Scutellospora calospora</name>
    <dbReference type="NCBI Taxonomy" id="85575"/>
    <lineage>
        <taxon>Eukaryota</taxon>
        <taxon>Fungi</taxon>
        <taxon>Fungi incertae sedis</taxon>
        <taxon>Mucoromycota</taxon>
        <taxon>Glomeromycotina</taxon>
        <taxon>Glomeromycetes</taxon>
        <taxon>Diversisporales</taxon>
        <taxon>Gigasporaceae</taxon>
        <taxon>Scutellospora</taxon>
    </lineage>
</organism>
<dbReference type="EMBL" id="CAJVPM010015996">
    <property type="protein sequence ID" value="CAG8611399.1"/>
    <property type="molecule type" value="Genomic_DNA"/>
</dbReference>
<name>A0ACA9N192_9GLOM</name>
<evidence type="ECO:0000313" key="1">
    <source>
        <dbReference type="EMBL" id="CAG8611399.1"/>
    </source>
</evidence>
<gene>
    <name evidence="1" type="ORF">SCALOS_LOCUS7305</name>
</gene>
<proteinExistence type="predicted"/>
<accession>A0ACA9N192</accession>